<reference evidence="4 5" key="1">
    <citation type="submission" date="2019-03" db="EMBL/GenBank/DDBJ databases">
        <title>Genomic Encyclopedia of Archaeal and Bacterial Type Strains, Phase II (KMG-II): from individual species to whole genera.</title>
        <authorList>
            <person name="Goeker M."/>
        </authorList>
    </citation>
    <scope>NUCLEOTIDE SEQUENCE [LARGE SCALE GENOMIC DNA]</scope>
    <source>
        <strain evidence="4 5">DSM 28353</strain>
    </source>
</reference>
<feature type="domain" description="FecR protein" evidence="2">
    <location>
        <begin position="177"/>
        <end position="278"/>
    </location>
</feature>
<comment type="caution">
    <text evidence="4">The sequence shown here is derived from an EMBL/GenBank/DDBJ whole genome shotgun (WGS) entry which is preliminary data.</text>
</comment>
<organism evidence="4 5">
    <name type="scientific">Sphingobacterium yanglingense</name>
    <dbReference type="NCBI Taxonomy" id="1437280"/>
    <lineage>
        <taxon>Bacteria</taxon>
        <taxon>Pseudomonadati</taxon>
        <taxon>Bacteroidota</taxon>
        <taxon>Sphingobacteriia</taxon>
        <taxon>Sphingobacteriales</taxon>
        <taxon>Sphingobacteriaceae</taxon>
        <taxon>Sphingobacterium</taxon>
    </lineage>
</organism>
<feature type="transmembrane region" description="Helical" evidence="1">
    <location>
        <begin position="92"/>
        <end position="110"/>
    </location>
</feature>
<sequence length="390" mass="44338">MAKYPQHIAKILSAVHFREWTEEEKLYINAWLAEDGRNQVVLDAVLRKVYVSKDLQLLNSFDTAQAWEKHKSLINTVPLAGRSNNTYRWKPFLYMAASLVVVIGIVLFGVRQGKSVQEEPMAAIQPGVNQATLKLADGTVVSLSAAEDGLLMNNGLTYEDGGAVAGVKKSDFSSFEMSTPRGGQYRMTLPDGSKVWLNADTKLAYQEDEEERHIDMEGEAYFEVAHNLKKTKGKEKESKPFKVFTNGQEISVLGTHFNVKSYSGERRNYTTLLEGSVRISTEKEKVVLVPGEQSVVEGASIKKAVVDPSTVLAWKEGNFVFNSERLDEILQQVGRWYDVDFIIEKEYLKSEKFEVMVPRFGQLKELLELLQKTEKIKFRYEDRKIYVREK</sequence>
<dbReference type="InterPro" id="IPR006860">
    <property type="entry name" value="FecR"/>
</dbReference>
<protein>
    <submittedName>
        <fullName evidence="4">FecR family protein</fullName>
    </submittedName>
</protein>
<keyword evidence="1" id="KW-0472">Membrane</keyword>
<dbReference type="Proteomes" id="UP000295292">
    <property type="component" value="Unassembled WGS sequence"/>
</dbReference>
<dbReference type="Gene3D" id="3.55.50.30">
    <property type="match status" value="1"/>
</dbReference>
<dbReference type="PANTHER" id="PTHR30273">
    <property type="entry name" value="PERIPLASMIC SIGNAL SENSOR AND SIGMA FACTOR ACTIVATOR FECR-RELATED"/>
    <property type="match status" value="1"/>
</dbReference>
<proteinExistence type="predicted"/>
<dbReference type="PANTHER" id="PTHR30273:SF2">
    <property type="entry name" value="PROTEIN FECR"/>
    <property type="match status" value="1"/>
</dbReference>
<evidence type="ECO:0000313" key="4">
    <source>
        <dbReference type="EMBL" id="TDQ79949.1"/>
    </source>
</evidence>
<dbReference type="EMBL" id="SNYV01000011">
    <property type="protein sequence ID" value="TDQ79949.1"/>
    <property type="molecule type" value="Genomic_DNA"/>
</dbReference>
<accession>A0A4V3DE64</accession>
<evidence type="ECO:0000259" key="3">
    <source>
        <dbReference type="Pfam" id="PF16344"/>
    </source>
</evidence>
<dbReference type="InterPro" id="IPR032508">
    <property type="entry name" value="FecR_C"/>
</dbReference>
<keyword evidence="1" id="KW-0812">Transmembrane</keyword>
<dbReference type="InterPro" id="IPR012373">
    <property type="entry name" value="Ferrdict_sens_TM"/>
</dbReference>
<dbReference type="OrthoDB" id="694985at2"/>
<dbReference type="GO" id="GO:0016989">
    <property type="term" value="F:sigma factor antagonist activity"/>
    <property type="evidence" value="ECO:0007669"/>
    <property type="project" value="TreeGrafter"/>
</dbReference>
<keyword evidence="1" id="KW-1133">Transmembrane helix</keyword>
<dbReference type="Pfam" id="PF04773">
    <property type="entry name" value="FecR"/>
    <property type="match status" value="1"/>
</dbReference>
<evidence type="ECO:0000256" key="1">
    <source>
        <dbReference type="SAM" id="Phobius"/>
    </source>
</evidence>
<evidence type="ECO:0000259" key="2">
    <source>
        <dbReference type="Pfam" id="PF04773"/>
    </source>
</evidence>
<gene>
    <name evidence="4" type="ORF">CLV99_1403</name>
</gene>
<dbReference type="Pfam" id="PF16344">
    <property type="entry name" value="FecR_C"/>
    <property type="match status" value="1"/>
</dbReference>
<dbReference type="RefSeq" id="WP_133583705.1">
    <property type="nucleotide sequence ID" value="NZ_SNYV01000011.1"/>
</dbReference>
<dbReference type="Gene3D" id="2.60.120.1440">
    <property type="match status" value="1"/>
</dbReference>
<keyword evidence="5" id="KW-1185">Reference proteome</keyword>
<name>A0A4V3DE64_9SPHI</name>
<dbReference type="AlphaFoldDB" id="A0A4V3DE64"/>
<feature type="domain" description="Protein FecR C-terminal" evidence="3">
    <location>
        <begin position="319"/>
        <end position="387"/>
    </location>
</feature>
<evidence type="ECO:0000313" key="5">
    <source>
        <dbReference type="Proteomes" id="UP000295292"/>
    </source>
</evidence>